<evidence type="ECO:0000256" key="1">
    <source>
        <dbReference type="ARBA" id="ARBA00004300"/>
    </source>
</evidence>
<dbReference type="InterPro" id="IPR050185">
    <property type="entry name" value="Ub_carboxyl-term_hydrolase"/>
</dbReference>
<evidence type="ECO:0000256" key="3">
    <source>
        <dbReference type="ARBA" id="ARBA00008269"/>
    </source>
</evidence>
<dbReference type="Proteomes" id="UP000011083">
    <property type="component" value="Unassembled WGS sequence"/>
</dbReference>
<keyword evidence="9" id="KW-0862">Zinc</keyword>
<evidence type="ECO:0000259" key="15">
    <source>
        <dbReference type="PROSITE" id="PS50271"/>
    </source>
</evidence>
<dbReference type="Gene3D" id="3.30.40.10">
    <property type="entry name" value="Zinc/RING finger domain, C3HC4 (zinc finger)"/>
    <property type="match status" value="1"/>
</dbReference>
<feature type="compositionally biased region" description="Basic and acidic residues" evidence="13">
    <location>
        <begin position="262"/>
        <end position="278"/>
    </location>
</feature>
<dbReference type="PROSITE" id="PS50271">
    <property type="entry name" value="ZF_UBP"/>
    <property type="match status" value="1"/>
</dbReference>
<dbReference type="PROSITE" id="PS00972">
    <property type="entry name" value="USP_1"/>
    <property type="match status" value="1"/>
</dbReference>
<dbReference type="Gene3D" id="3.30.2230.10">
    <property type="entry name" value="DUSP-like"/>
    <property type="match status" value="1"/>
</dbReference>
<evidence type="ECO:0000256" key="5">
    <source>
        <dbReference type="ARBA" id="ARBA00022583"/>
    </source>
</evidence>
<dbReference type="GO" id="GO:0004843">
    <property type="term" value="F:cysteine-type deubiquitinase activity"/>
    <property type="evidence" value="ECO:0007669"/>
    <property type="project" value="UniProtKB-UniRule"/>
</dbReference>
<evidence type="ECO:0000256" key="6">
    <source>
        <dbReference type="ARBA" id="ARBA00022723"/>
    </source>
</evidence>
<dbReference type="STRING" id="1257118.L8H1Q6"/>
<proteinExistence type="inferred from homology"/>
<name>L8H1Q6_ACACF</name>
<dbReference type="CDD" id="cd02674">
    <property type="entry name" value="Peptidase_C19R"/>
    <property type="match status" value="1"/>
</dbReference>
<evidence type="ECO:0000313" key="17">
    <source>
        <dbReference type="EMBL" id="ELR18321.1"/>
    </source>
</evidence>
<protein>
    <recommendedName>
        <fullName evidence="12">Ubiquitin carboxyl-terminal hydrolase</fullName>
        <ecNumber evidence="12">3.4.19.12</ecNumber>
    </recommendedName>
</protein>
<keyword evidence="10" id="KW-0206">Cytoskeleton</keyword>
<dbReference type="AlphaFoldDB" id="L8H1Q6"/>
<evidence type="ECO:0000313" key="18">
    <source>
        <dbReference type="Proteomes" id="UP000011083"/>
    </source>
</evidence>
<comment type="similarity">
    <text evidence="3">Belongs to the peptidase C19 family. USP20/USP33 subfamily.</text>
</comment>
<organism evidence="17 18">
    <name type="scientific">Acanthamoeba castellanii (strain ATCC 30010 / Neff)</name>
    <dbReference type="NCBI Taxonomy" id="1257118"/>
    <lineage>
        <taxon>Eukaryota</taxon>
        <taxon>Amoebozoa</taxon>
        <taxon>Discosea</taxon>
        <taxon>Longamoebia</taxon>
        <taxon>Centramoebida</taxon>
        <taxon>Acanthamoebidae</taxon>
        <taxon>Acanthamoeba</taxon>
    </lineage>
</organism>
<dbReference type="InterPro" id="IPR001607">
    <property type="entry name" value="Znf_UBP"/>
</dbReference>
<feature type="region of interest" description="Disordered" evidence="13">
    <location>
        <begin position="244"/>
        <end position="282"/>
    </location>
</feature>
<dbReference type="PROSITE" id="PS00973">
    <property type="entry name" value="USP_2"/>
    <property type="match status" value="1"/>
</dbReference>
<dbReference type="EC" id="3.4.19.12" evidence="12"/>
<dbReference type="InterPro" id="IPR038765">
    <property type="entry name" value="Papain-like_cys_pep_sf"/>
</dbReference>
<dbReference type="GO" id="GO:0005813">
    <property type="term" value="C:centrosome"/>
    <property type="evidence" value="ECO:0007669"/>
    <property type="project" value="UniProtKB-SubCell"/>
</dbReference>
<dbReference type="OMA" id="CENIDCI"/>
<dbReference type="PROSITE" id="PS50235">
    <property type="entry name" value="USP_3"/>
    <property type="match status" value="1"/>
</dbReference>
<keyword evidence="4" id="KW-0963">Cytoplasm</keyword>
<keyword evidence="12 17" id="KW-0378">Hydrolase</keyword>
<dbReference type="InterPro" id="IPR006615">
    <property type="entry name" value="Pept_C19_DUSP"/>
</dbReference>
<keyword evidence="6" id="KW-0479">Metal-binding</keyword>
<reference evidence="17 18" key="1">
    <citation type="journal article" date="2013" name="Genome Biol.">
        <title>Genome of Acanthamoeba castellanii highlights extensive lateral gene transfer and early evolution of tyrosine kinase signaling.</title>
        <authorList>
            <person name="Clarke M."/>
            <person name="Lohan A.J."/>
            <person name="Liu B."/>
            <person name="Lagkouvardos I."/>
            <person name="Roy S."/>
            <person name="Zafar N."/>
            <person name="Bertelli C."/>
            <person name="Schilde C."/>
            <person name="Kianianmomeni A."/>
            <person name="Burglin T.R."/>
            <person name="Frech C."/>
            <person name="Turcotte B."/>
            <person name="Kopec K.O."/>
            <person name="Synnott J.M."/>
            <person name="Choo C."/>
            <person name="Paponov I."/>
            <person name="Finkler A."/>
            <person name="Soon Heng Tan C."/>
            <person name="Hutchins A.P."/>
            <person name="Weinmeier T."/>
            <person name="Rattei T."/>
            <person name="Chu J.S."/>
            <person name="Gimenez G."/>
            <person name="Irimia M."/>
            <person name="Rigden D.J."/>
            <person name="Fitzpatrick D.A."/>
            <person name="Lorenzo-Morales J."/>
            <person name="Bateman A."/>
            <person name="Chiu C.H."/>
            <person name="Tang P."/>
            <person name="Hegemann P."/>
            <person name="Fromm H."/>
            <person name="Raoult D."/>
            <person name="Greub G."/>
            <person name="Miranda-Saavedra D."/>
            <person name="Chen N."/>
            <person name="Nash P."/>
            <person name="Ginger M.L."/>
            <person name="Horn M."/>
            <person name="Schaap P."/>
            <person name="Caler L."/>
            <person name="Loftus B."/>
        </authorList>
    </citation>
    <scope>NUCLEOTIDE SEQUENCE [LARGE SCALE GENOMIC DNA]</scope>
    <source>
        <strain evidence="17 18">Neff</strain>
    </source>
</reference>
<evidence type="ECO:0000256" key="7">
    <source>
        <dbReference type="ARBA" id="ARBA00022737"/>
    </source>
</evidence>
<dbReference type="SUPFAM" id="SSF57850">
    <property type="entry name" value="RING/U-box"/>
    <property type="match status" value="1"/>
</dbReference>
<feature type="domain" description="DUSP" evidence="16">
    <location>
        <begin position="626"/>
        <end position="727"/>
    </location>
</feature>
<comment type="catalytic activity">
    <reaction evidence="12">
        <text>Thiol-dependent hydrolysis of ester, thioester, amide, peptide and isopeptide bonds formed by the C-terminal Gly of ubiquitin (a 76-residue protein attached to proteins as an intracellular targeting signal).</text>
        <dbReference type="EC" id="3.4.19.12"/>
    </reaction>
</comment>
<dbReference type="InterPro" id="IPR013083">
    <property type="entry name" value="Znf_RING/FYVE/PHD"/>
</dbReference>
<dbReference type="PANTHER" id="PTHR21646:SF86">
    <property type="entry name" value="UBIQUITIN CARBOXYL-TERMINAL HYDROLASE"/>
    <property type="match status" value="1"/>
</dbReference>
<feature type="domain" description="USP" evidence="14">
    <location>
        <begin position="140"/>
        <end position="510"/>
    </location>
</feature>
<dbReference type="SMART" id="SM00695">
    <property type="entry name" value="DUSP"/>
    <property type="match status" value="1"/>
</dbReference>
<evidence type="ECO:0000256" key="10">
    <source>
        <dbReference type="ARBA" id="ARBA00023212"/>
    </source>
</evidence>
<keyword evidence="7" id="KW-0677">Repeat</keyword>
<keyword evidence="18" id="KW-1185">Reference proteome</keyword>
<accession>L8H1Q6</accession>
<dbReference type="GO" id="GO:0006508">
    <property type="term" value="P:proteolysis"/>
    <property type="evidence" value="ECO:0007669"/>
    <property type="project" value="UniProtKB-KW"/>
</dbReference>
<dbReference type="Pfam" id="PF00443">
    <property type="entry name" value="UCH"/>
    <property type="match status" value="1"/>
</dbReference>
<dbReference type="KEGG" id="acan:ACA1_371700"/>
<keyword evidence="12" id="KW-0788">Thiol protease</keyword>
<feature type="region of interest" description="Disordered" evidence="13">
    <location>
        <begin position="828"/>
        <end position="926"/>
    </location>
</feature>
<dbReference type="EMBL" id="KB007960">
    <property type="protein sequence ID" value="ELR18321.1"/>
    <property type="molecule type" value="Genomic_DNA"/>
</dbReference>
<evidence type="ECO:0000256" key="9">
    <source>
        <dbReference type="ARBA" id="ARBA00022833"/>
    </source>
</evidence>
<dbReference type="Pfam" id="PF06337">
    <property type="entry name" value="DUSP"/>
    <property type="match status" value="1"/>
</dbReference>
<dbReference type="OrthoDB" id="265776at2759"/>
<sequence>MAATRKICGHVLEVHQSFHQKHIQALLKKNKKLTCSETQCSHGLPHLWACLGANCTFIGCGRDQNKHLMAHYNLAKKRNMGEEHCVCINLRTKMVWCYACDEEVIVEQLREALAIPVASPVPASRPATALSTSTHTRGACGLANLGNTCYANAAMQCLSNCPPLRTYFLRYMARQVKGRKKTSPLVFHFTQLIYDMWGGRYSSLRPGEVLREIRRFNPMFGGYAQQDSQEFMRCLLDRLHEDTKEELPRIESSPTSSGSADSGEKEKETKPPQGHDSDSNGVVESTPGYLLSRIKCLKCGKVSPTKDAFYDLSIPIPDDKMLDKVTKEIEAEGVLSNSKRPSPGLFSKVTNWLMLSNRTVTLEDCLQAFCTKEELMGADRYRCEHCKTLNDSQKFLRIAQPPELLCIHIKRFRHDSYFGGKLSDVVQFPLRDLDISRFCEQDADAPQVSMKYDLVSVVNHIGGISGGHYIAYALNDEDGKWYEFDDSWATAVSEDTVRNKEAYVLFYLRQSPEKEYERKQLLSAIAAFHEEEEREHAVVADGDCSDEVLENGSAADPMHIEKNVHLLARSNQQCQPEFSLTQAAINRNLGTVPEEVWTEFMNLYGGGPPVCESQFGECRECKVEEELLQARRREESKHINDIDRTFVVAGEMWYLISASWLQSWADFSKSRTMPPPGPIDNWCLLQPNGKPKPKLKCSIHYRGVVKEVWDFFHARYGGGPALLRPTIDLYAIPRSRSSSTTKSPSSSSSAARPIRSGSRPLSPITSPSSSSALSSSRSPSSSLSTSASGRLARSSSAASSPSPSASPSTSPSFPATMSASKRAAYYKNLNIQPAAQNGTSGDHERSGNGSGNGDAVEMEELTRAMKASEEKEAREKREHENGGKQHFYGRGEHQQHHSKGGVPNGDAVPRHKAVPVENAHGDRMAE</sequence>
<gene>
    <name evidence="17" type="ORF">ACA1_371700</name>
</gene>
<dbReference type="SUPFAM" id="SSF54001">
    <property type="entry name" value="Cysteine proteinases"/>
    <property type="match status" value="1"/>
</dbReference>
<feature type="compositionally biased region" description="Basic and acidic residues" evidence="13">
    <location>
        <begin position="860"/>
        <end position="895"/>
    </location>
</feature>
<dbReference type="InterPro" id="IPR018200">
    <property type="entry name" value="USP_CS"/>
</dbReference>
<evidence type="ECO:0000259" key="16">
    <source>
        <dbReference type="PROSITE" id="PS51283"/>
    </source>
</evidence>
<evidence type="ECO:0000256" key="12">
    <source>
        <dbReference type="RuleBase" id="RU366025"/>
    </source>
</evidence>
<evidence type="ECO:0000256" key="13">
    <source>
        <dbReference type="SAM" id="MobiDB-lite"/>
    </source>
</evidence>
<feature type="domain" description="UBP-type" evidence="15">
    <location>
        <begin position="15"/>
        <end position="124"/>
    </location>
</feature>
<dbReference type="GO" id="GO:0048471">
    <property type="term" value="C:perinuclear region of cytoplasm"/>
    <property type="evidence" value="ECO:0007669"/>
    <property type="project" value="UniProtKB-SubCell"/>
</dbReference>
<dbReference type="RefSeq" id="XP_004340341.1">
    <property type="nucleotide sequence ID" value="XM_004340293.1"/>
</dbReference>
<keyword evidence="12" id="KW-0833">Ubl conjugation pathway</keyword>
<evidence type="ECO:0000259" key="14">
    <source>
        <dbReference type="PROSITE" id="PS50235"/>
    </source>
</evidence>
<keyword evidence="8 11" id="KW-0863">Zinc-finger</keyword>
<evidence type="ECO:0000256" key="8">
    <source>
        <dbReference type="ARBA" id="ARBA00022771"/>
    </source>
</evidence>
<dbReference type="Gene3D" id="3.90.70.10">
    <property type="entry name" value="Cysteine proteinases"/>
    <property type="match status" value="1"/>
</dbReference>
<dbReference type="GO" id="GO:0008270">
    <property type="term" value="F:zinc ion binding"/>
    <property type="evidence" value="ECO:0007669"/>
    <property type="project" value="UniProtKB-KW"/>
</dbReference>
<dbReference type="Pfam" id="PF02148">
    <property type="entry name" value="zf-UBP"/>
    <property type="match status" value="1"/>
</dbReference>
<keyword evidence="12" id="KW-0645">Protease</keyword>
<dbReference type="PROSITE" id="PS51283">
    <property type="entry name" value="DUSP"/>
    <property type="match status" value="1"/>
</dbReference>
<keyword evidence="5" id="KW-0254">Endocytosis</keyword>
<dbReference type="GeneID" id="14918866"/>
<feature type="compositionally biased region" description="Polar residues" evidence="13">
    <location>
        <begin position="829"/>
        <end position="840"/>
    </location>
</feature>
<evidence type="ECO:0000256" key="11">
    <source>
        <dbReference type="PROSITE-ProRule" id="PRU00502"/>
    </source>
</evidence>
<dbReference type="InterPro" id="IPR001394">
    <property type="entry name" value="Peptidase_C19_UCH"/>
</dbReference>
<dbReference type="InterPro" id="IPR028889">
    <property type="entry name" value="USP"/>
</dbReference>
<dbReference type="SUPFAM" id="SSF143791">
    <property type="entry name" value="DUSP-like"/>
    <property type="match status" value="1"/>
</dbReference>
<dbReference type="InterPro" id="IPR035927">
    <property type="entry name" value="DUSP-like_sf"/>
</dbReference>
<feature type="region of interest" description="Disordered" evidence="13">
    <location>
        <begin position="734"/>
        <end position="816"/>
    </location>
</feature>
<dbReference type="GO" id="GO:0006897">
    <property type="term" value="P:endocytosis"/>
    <property type="evidence" value="ECO:0007669"/>
    <property type="project" value="UniProtKB-KW"/>
</dbReference>
<dbReference type="PANTHER" id="PTHR21646">
    <property type="entry name" value="UBIQUITIN CARBOXYL-TERMINAL HYDROLASE"/>
    <property type="match status" value="1"/>
</dbReference>
<dbReference type="VEuPathDB" id="AmoebaDB:ACA1_371700"/>
<dbReference type="GO" id="GO:0016579">
    <property type="term" value="P:protein deubiquitination"/>
    <property type="evidence" value="ECO:0007669"/>
    <property type="project" value="InterPro"/>
</dbReference>
<evidence type="ECO:0000256" key="2">
    <source>
        <dbReference type="ARBA" id="ARBA00004556"/>
    </source>
</evidence>
<evidence type="ECO:0000256" key="4">
    <source>
        <dbReference type="ARBA" id="ARBA00022490"/>
    </source>
</evidence>
<feature type="compositionally biased region" description="Low complexity" evidence="13">
    <location>
        <begin position="252"/>
        <end position="261"/>
    </location>
</feature>
<comment type="subcellular location">
    <subcellularLocation>
        <location evidence="1">Cytoplasm</location>
        <location evidence="1">Cytoskeleton</location>
        <location evidence="1">Microtubule organizing center</location>
        <location evidence="1">Centrosome</location>
    </subcellularLocation>
    <subcellularLocation>
        <location evidence="2">Cytoplasm</location>
        <location evidence="2">Perinuclear region</location>
    </subcellularLocation>
</comment>